<dbReference type="EMBL" id="JAUJQS010000032">
    <property type="protein sequence ID" value="MDN7569133.1"/>
    <property type="molecule type" value="Genomic_DNA"/>
</dbReference>
<dbReference type="RefSeq" id="WP_226285528.1">
    <property type="nucleotide sequence ID" value="NZ_JAIZPS010000041.1"/>
</dbReference>
<evidence type="ECO:0000313" key="5">
    <source>
        <dbReference type="Proteomes" id="UP001172109"/>
    </source>
</evidence>
<comment type="caution">
    <text evidence="3">The sequence shown here is derived from an EMBL/GenBank/DDBJ whole genome shotgun (WGS) entry which is preliminary data.</text>
</comment>
<organism evidence="3 5">
    <name type="scientific">Burkholderia contaminans</name>
    <dbReference type="NCBI Taxonomy" id="488447"/>
    <lineage>
        <taxon>Bacteria</taxon>
        <taxon>Pseudomonadati</taxon>
        <taxon>Pseudomonadota</taxon>
        <taxon>Betaproteobacteria</taxon>
        <taxon>Burkholderiales</taxon>
        <taxon>Burkholderiaceae</taxon>
        <taxon>Burkholderia</taxon>
        <taxon>Burkholderia cepacia complex</taxon>
    </lineage>
</organism>
<evidence type="ECO:0000259" key="2">
    <source>
        <dbReference type="Pfam" id="PF01695"/>
    </source>
</evidence>
<feature type="domain" description="IstB-like ATP-binding" evidence="2">
    <location>
        <begin position="1"/>
        <end position="55"/>
    </location>
</feature>
<evidence type="ECO:0000313" key="3">
    <source>
        <dbReference type="EMBL" id="MDN7569133.1"/>
    </source>
</evidence>
<proteinExistence type="predicted"/>
<name>A0AAP4R7V5_9BURK</name>
<dbReference type="Pfam" id="PF01695">
    <property type="entry name" value="IstB_IS21"/>
    <property type="match status" value="1"/>
</dbReference>
<dbReference type="Proteomes" id="UP001172109">
    <property type="component" value="Unassembled WGS sequence"/>
</dbReference>
<keyword evidence="3" id="KW-0547">Nucleotide-binding</keyword>
<keyword evidence="3" id="KW-0067">ATP-binding</keyword>
<dbReference type="EMBL" id="JAUJQS010000067">
    <property type="protein sequence ID" value="MDN7570755.1"/>
    <property type="molecule type" value="Genomic_DNA"/>
</dbReference>
<dbReference type="AlphaFoldDB" id="A0AAP4R7V5"/>
<evidence type="ECO:0000313" key="4">
    <source>
        <dbReference type="EMBL" id="MDN7570755.1"/>
    </source>
</evidence>
<protein>
    <submittedName>
        <fullName evidence="3">ATP-binding protein</fullName>
    </submittedName>
</protein>
<sequence length="78" mass="8649">LYEHTSVAITTNLSFGEWASVFGDAKMTTALLDRVTHHCHIVETGNESWRFRTSSAKAKTTRKRAAKPAGNEELSTPE</sequence>
<dbReference type="GO" id="GO:0005524">
    <property type="term" value="F:ATP binding"/>
    <property type="evidence" value="ECO:0007669"/>
    <property type="project" value="UniProtKB-KW"/>
</dbReference>
<feature type="non-terminal residue" evidence="3">
    <location>
        <position position="1"/>
    </location>
</feature>
<gene>
    <name evidence="3" type="ORF">QZM56_31995</name>
    <name evidence="4" type="ORF">QZM56_40425</name>
</gene>
<reference evidence="3" key="1">
    <citation type="submission" date="2023-07" db="EMBL/GenBank/DDBJ databases">
        <title>A collection of bacterial strains from the Burkholderia cepacia Research Laboratory and Repository.</title>
        <authorList>
            <person name="Lipuma J."/>
            <person name="Spilker T."/>
            <person name="Caverly L."/>
        </authorList>
    </citation>
    <scope>NUCLEOTIDE SEQUENCE</scope>
    <source>
        <strain evidence="3">AU44979</strain>
    </source>
</reference>
<dbReference type="InterPro" id="IPR027417">
    <property type="entry name" value="P-loop_NTPase"/>
</dbReference>
<dbReference type="InterPro" id="IPR002611">
    <property type="entry name" value="IstB_ATP-bd"/>
</dbReference>
<evidence type="ECO:0000256" key="1">
    <source>
        <dbReference type="SAM" id="MobiDB-lite"/>
    </source>
</evidence>
<feature type="region of interest" description="Disordered" evidence="1">
    <location>
        <begin position="52"/>
        <end position="78"/>
    </location>
</feature>
<dbReference type="Gene3D" id="3.40.50.300">
    <property type="entry name" value="P-loop containing nucleotide triphosphate hydrolases"/>
    <property type="match status" value="1"/>
</dbReference>
<accession>A0AAP4R7V5</accession>